<dbReference type="InterPro" id="IPR045214">
    <property type="entry name" value="Surf1/Surf4"/>
</dbReference>
<keyword evidence="3 6" id="KW-0812">Transmembrane</keyword>
<feature type="transmembrane region" description="Helical" evidence="6">
    <location>
        <begin position="14"/>
        <end position="34"/>
    </location>
</feature>
<accession>A0ABP7BIW0</accession>
<evidence type="ECO:0000256" key="5">
    <source>
        <dbReference type="ARBA" id="ARBA00023136"/>
    </source>
</evidence>
<evidence type="ECO:0000313" key="8">
    <source>
        <dbReference type="EMBL" id="GAA3660488.1"/>
    </source>
</evidence>
<keyword evidence="4 6" id="KW-1133">Transmembrane helix</keyword>
<gene>
    <name evidence="8" type="ORF">GCM10022202_21760</name>
</gene>
<feature type="compositionally biased region" description="Basic residues" evidence="7">
    <location>
        <begin position="274"/>
        <end position="286"/>
    </location>
</feature>
<dbReference type="PANTHER" id="PTHR23427:SF2">
    <property type="entry name" value="SURFEIT LOCUS PROTEIN 1"/>
    <property type="match status" value="1"/>
</dbReference>
<evidence type="ECO:0000256" key="3">
    <source>
        <dbReference type="ARBA" id="ARBA00022692"/>
    </source>
</evidence>
<feature type="compositionally biased region" description="Acidic residues" evidence="7">
    <location>
        <begin position="247"/>
        <end position="263"/>
    </location>
</feature>
<keyword evidence="5 6" id="KW-0472">Membrane</keyword>
<dbReference type="CDD" id="cd06662">
    <property type="entry name" value="SURF1"/>
    <property type="match status" value="1"/>
</dbReference>
<comment type="caution">
    <text evidence="8">The sequence shown here is derived from an EMBL/GenBank/DDBJ whole genome shotgun (WGS) entry which is preliminary data.</text>
</comment>
<dbReference type="InterPro" id="IPR002994">
    <property type="entry name" value="Surf1/Shy1"/>
</dbReference>
<comment type="similarity">
    <text evidence="2 6">Belongs to the SURF1 family.</text>
</comment>
<name>A0ABP7BIW0_9MICO</name>
<evidence type="ECO:0000256" key="1">
    <source>
        <dbReference type="ARBA" id="ARBA00004370"/>
    </source>
</evidence>
<evidence type="ECO:0000256" key="4">
    <source>
        <dbReference type="ARBA" id="ARBA00022989"/>
    </source>
</evidence>
<dbReference type="Pfam" id="PF02104">
    <property type="entry name" value="SURF1"/>
    <property type="match status" value="1"/>
</dbReference>
<dbReference type="Proteomes" id="UP001410795">
    <property type="component" value="Unassembled WGS sequence"/>
</dbReference>
<keyword evidence="9" id="KW-1185">Reference proteome</keyword>
<feature type="region of interest" description="Disordered" evidence="7">
    <location>
        <begin position="247"/>
        <end position="302"/>
    </location>
</feature>
<dbReference type="RefSeq" id="WP_221857487.1">
    <property type="nucleotide sequence ID" value="NZ_BAAAYV010000010.1"/>
</dbReference>
<protein>
    <recommendedName>
        <fullName evidence="6">SURF1-like protein</fullName>
    </recommendedName>
</protein>
<dbReference type="PROSITE" id="PS50895">
    <property type="entry name" value="SURF1"/>
    <property type="match status" value="1"/>
</dbReference>
<keyword evidence="6" id="KW-1003">Cell membrane</keyword>
<reference evidence="9" key="1">
    <citation type="journal article" date="2019" name="Int. J. Syst. Evol. Microbiol.">
        <title>The Global Catalogue of Microorganisms (GCM) 10K type strain sequencing project: providing services to taxonomists for standard genome sequencing and annotation.</title>
        <authorList>
            <consortium name="The Broad Institute Genomics Platform"/>
            <consortium name="The Broad Institute Genome Sequencing Center for Infectious Disease"/>
            <person name="Wu L."/>
            <person name="Ma J."/>
        </authorList>
    </citation>
    <scope>NUCLEOTIDE SEQUENCE [LARGE SCALE GENOMIC DNA]</scope>
    <source>
        <strain evidence="9">JCM 16546</strain>
    </source>
</reference>
<evidence type="ECO:0000256" key="2">
    <source>
        <dbReference type="ARBA" id="ARBA00007165"/>
    </source>
</evidence>
<evidence type="ECO:0000256" key="6">
    <source>
        <dbReference type="RuleBase" id="RU363076"/>
    </source>
</evidence>
<evidence type="ECO:0000313" key="9">
    <source>
        <dbReference type="Proteomes" id="UP001410795"/>
    </source>
</evidence>
<evidence type="ECO:0000256" key="7">
    <source>
        <dbReference type="SAM" id="MobiDB-lite"/>
    </source>
</evidence>
<organism evidence="8 9">
    <name type="scientific">Microbacterium marinilacus</name>
    <dbReference type="NCBI Taxonomy" id="415209"/>
    <lineage>
        <taxon>Bacteria</taxon>
        <taxon>Bacillati</taxon>
        <taxon>Actinomycetota</taxon>
        <taxon>Actinomycetes</taxon>
        <taxon>Micrococcales</taxon>
        <taxon>Microbacteriaceae</taxon>
        <taxon>Microbacterium</taxon>
    </lineage>
</organism>
<dbReference type="EMBL" id="BAAAYV010000010">
    <property type="protein sequence ID" value="GAA3660488.1"/>
    <property type="molecule type" value="Genomic_DNA"/>
</dbReference>
<proteinExistence type="inferred from homology"/>
<feature type="compositionally biased region" description="Acidic residues" evidence="7">
    <location>
        <begin position="291"/>
        <end position="302"/>
    </location>
</feature>
<comment type="subcellular location">
    <subcellularLocation>
        <location evidence="6">Cell membrane</location>
        <topology evidence="6">Multi-pass membrane protein</topology>
    </subcellularLocation>
    <subcellularLocation>
        <location evidence="1">Membrane</location>
    </subcellularLocation>
</comment>
<feature type="transmembrane region" description="Helical" evidence="6">
    <location>
        <begin position="215"/>
        <end position="236"/>
    </location>
</feature>
<dbReference type="PANTHER" id="PTHR23427">
    <property type="entry name" value="SURFEIT LOCUS PROTEIN"/>
    <property type="match status" value="1"/>
</dbReference>
<sequence>MSASPFVRQAARRWAGYALVAVLFAIACGFLSHWQFERNEARAETLALVERNYDAPPTPVEDVLDRGYAPSDEWHPVTLTGRYLDDDQLLVRNRAQGGTSAFEVLVPFQLVDGRIVVIDRGWVPPGEQTTPDAVPAAPDGEVEVIARVRPGESLPASGRTAPDGQVPTIHLPTIASATGPSTETAFYGLMVSEDPAPAERPQELSPPTEDPGPHLSYAIQWILFAIMGFAFIAYMIRTEIRARREELEPDDDLDDEVPGEDEPDHERTPSAAARRPRPGRPRRTGRRDRDAEEEDALIDAGA</sequence>